<proteinExistence type="predicted"/>
<dbReference type="Proteomes" id="UP000009062">
    <property type="component" value="Chromosome"/>
</dbReference>
<dbReference type="HOGENOM" id="CLU_2949451_0_0_2"/>
<protein>
    <submittedName>
        <fullName evidence="1">Uncharacterized protein</fullName>
    </submittedName>
</protein>
<reference evidence="1 2" key="1">
    <citation type="journal article" date="2012" name="Stand. Genomic Sci.">
        <title>Complete genome sequence of Pyrobaculum oguniense.</title>
        <authorList>
            <person name="Bernick D.L."/>
            <person name="Karplus K."/>
            <person name="Lui L.M."/>
            <person name="Coker J.K."/>
            <person name="Murphy J.N."/>
            <person name="Chan P.P."/>
            <person name="Cozen A.E."/>
            <person name="Lowe T.M."/>
        </authorList>
    </citation>
    <scope>NUCLEOTIDE SEQUENCE [LARGE SCALE GENOMIC DNA]</scope>
    <source>
        <strain evidence="1 2">TE7</strain>
    </source>
</reference>
<evidence type="ECO:0000313" key="1">
    <source>
        <dbReference type="EMBL" id="AFA39408.1"/>
    </source>
</evidence>
<dbReference type="EMBL" id="CP003316">
    <property type="protein sequence ID" value="AFA39408.1"/>
    <property type="molecule type" value="Genomic_DNA"/>
</dbReference>
<dbReference type="KEGG" id="pog:Pogu_1381"/>
<gene>
    <name evidence="1" type="ordered locus">Pogu_1381</name>
</gene>
<evidence type="ECO:0000313" key="2">
    <source>
        <dbReference type="Proteomes" id="UP000009062"/>
    </source>
</evidence>
<dbReference type="AlphaFoldDB" id="H6Q950"/>
<organism evidence="1 2">
    <name type="scientific">Pyrobaculum oguniense (strain DSM 13380 / JCM 10595 / TE7)</name>
    <dbReference type="NCBI Taxonomy" id="698757"/>
    <lineage>
        <taxon>Archaea</taxon>
        <taxon>Thermoproteota</taxon>
        <taxon>Thermoprotei</taxon>
        <taxon>Thermoproteales</taxon>
        <taxon>Thermoproteaceae</taxon>
        <taxon>Pyrobaculum</taxon>
    </lineage>
</organism>
<accession>H6Q950</accession>
<dbReference type="STRING" id="698757.Pogu_1381"/>
<name>H6Q950_PYROT</name>
<sequence length="59" mass="6311">MLYKVFILVFCGFYEPGARGESGANSLYPLITHVEANSVKTSLNPPVLLNKAMVAGGKP</sequence>
<keyword evidence="2" id="KW-1185">Reference proteome</keyword>